<name>A0ABD1YD53_9MARC</name>
<organism evidence="1 2">
    <name type="scientific">Riccia fluitans</name>
    <dbReference type="NCBI Taxonomy" id="41844"/>
    <lineage>
        <taxon>Eukaryota</taxon>
        <taxon>Viridiplantae</taxon>
        <taxon>Streptophyta</taxon>
        <taxon>Embryophyta</taxon>
        <taxon>Marchantiophyta</taxon>
        <taxon>Marchantiopsida</taxon>
        <taxon>Marchantiidae</taxon>
        <taxon>Marchantiales</taxon>
        <taxon>Ricciaceae</taxon>
        <taxon>Riccia</taxon>
    </lineage>
</organism>
<evidence type="ECO:0000313" key="1">
    <source>
        <dbReference type="EMBL" id="KAL2628590.1"/>
    </source>
</evidence>
<accession>A0ABD1YD53</accession>
<sequence length="118" mass="13515">MSRSMVWSLGVKVKKAHKVRVNRRRIARRLSRRAGVLGEGKGRRNVGRCREVTGRKLGRGTRECKEWLDCSSGEIEVRLGVVVLLHREDVIWNRESQAEYSKEARFDIGIKGYLPGNP</sequence>
<evidence type="ECO:0000313" key="2">
    <source>
        <dbReference type="Proteomes" id="UP001605036"/>
    </source>
</evidence>
<dbReference type="EMBL" id="JBHFFA010000004">
    <property type="protein sequence ID" value="KAL2628590.1"/>
    <property type="molecule type" value="Genomic_DNA"/>
</dbReference>
<gene>
    <name evidence="1" type="ORF">R1flu_013276</name>
</gene>
<proteinExistence type="predicted"/>
<reference evidence="1 2" key="1">
    <citation type="submission" date="2024-09" db="EMBL/GenBank/DDBJ databases">
        <title>Chromosome-scale assembly of Riccia fluitans.</title>
        <authorList>
            <person name="Paukszto L."/>
            <person name="Sawicki J."/>
            <person name="Karawczyk K."/>
            <person name="Piernik-Szablinska J."/>
            <person name="Szczecinska M."/>
            <person name="Mazdziarz M."/>
        </authorList>
    </citation>
    <scope>NUCLEOTIDE SEQUENCE [LARGE SCALE GENOMIC DNA]</scope>
    <source>
        <strain evidence="1">Rf_01</strain>
        <tissue evidence="1">Aerial parts of the thallus</tissue>
    </source>
</reference>
<protein>
    <submittedName>
        <fullName evidence="1">Uncharacterized protein</fullName>
    </submittedName>
</protein>
<keyword evidence="2" id="KW-1185">Reference proteome</keyword>
<dbReference type="AlphaFoldDB" id="A0ABD1YD53"/>
<dbReference type="Proteomes" id="UP001605036">
    <property type="component" value="Unassembled WGS sequence"/>
</dbReference>
<comment type="caution">
    <text evidence="1">The sequence shown here is derived from an EMBL/GenBank/DDBJ whole genome shotgun (WGS) entry which is preliminary data.</text>
</comment>